<comment type="subcellular location">
    <subcellularLocation>
        <location evidence="1">Membrane</location>
        <topology evidence="1">Multi-pass membrane protein</topology>
    </subcellularLocation>
</comment>
<feature type="transmembrane region" description="Helical" evidence="5">
    <location>
        <begin position="59"/>
        <end position="78"/>
    </location>
</feature>
<evidence type="ECO:0000256" key="2">
    <source>
        <dbReference type="ARBA" id="ARBA00022692"/>
    </source>
</evidence>
<evidence type="ECO:0000256" key="5">
    <source>
        <dbReference type="SAM" id="Phobius"/>
    </source>
</evidence>
<organism evidence="6">
    <name type="scientific">Darwinula stevensoni</name>
    <dbReference type="NCBI Taxonomy" id="69355"/>
    <lineage>
        <taxon>Eukaryota</taxon>
        <taxon>Metazoa</taxon>
        <taxon>Ecdysozoa</taxon>
        <taxon>Arthropoda</taxon>
        <taxon>Crustacea</taxon>
        <taxon>Oligostraca</taxon>
        <taxon>Ostracoda</taxon>
        <taxon>Podocopa</taxon>
        <taxon>Podocopida</taxon>
        <taxon>Darwinulocopina</taxon>
        <taxon>Darwinuloidea</taxon>
        <taxon>Darwinulidae</taxon>
        <taxon>Darwinula</taxon>
    </lineage>
</organism>
<gene>
    <name evidence="6" type="ORF">DSTB1V02_LOCUS4793</name>
</gene>
<dbReference type="Pfam" id="PF07690">
    <property type="entry name" value="MFS_1"/>
    <property type="match status" value="1"/>
</dbReference>
<protein>
    <submittedName>
        <fullName evidence="6">Uncharacterized protein</fullName>
    </submittedName>
</protein>
<dbReference type="Proteomes" id="UP000677054">
    <property type="component" value="Unassembled WGS sequence"/>
</dbReference>
<dbReference type="GO" id="GO:0016020">
    <property type="term" value="C:membrane"/>
    <property type="evidence" value="ECO:0007669"/>
    <property type="project" value="UniProtKB-SubCell"/>
</dbReference>
<dbReference type="GO" id="GO:0022857">
    <property type="term" value="F:transmembrane transporter activity"/>
    <property type="evidence" value="ECO:0007669"/>
    <property type="project" value="InterPro"/>
</dbReference>
<dbReference type="AlphaFoldDB" id="A0A7R9A3J6"/>
<feature type="transmembrane region" description="Helical" evidence="5">
    <location>
        <begin position="182"/>
        <end position="204"/>
    </location>
</feature>
<dbReference type="InterPro" id="IPR011701">
    <property type="entry name" value="MFS"/>
</dbReference>
<name>A0A7R9A3J6_9CRUS</name>
<dbReference type="EMBL" id="CAJPEV010000737">
    <property type="protein sequence ID" value="CAG0888069.1"/>
    <property type="molecule type" value="Genomic_DNA"/>
</dbReference>
<reference evidence="6" key="1">
    <citation type="submission" date="2020-11" db="EMBL/GenBank/DDBJ databases">
        <authorList>
            <person name="Tran Van P."/>
        </authorList>
    </citation>
    <scope>NUCLEOTIDE SEQUENCE</scope>
</reference>
<feature type="transmembrane region" description="Helical" evidence="5">
    <location>
        <begin position="30"/>
        <end position="52"/>
    </location>
</feature>
<proteinExistence type="predicted"/>
<dbReference type="Gene3D" id="1.20.1250.20">
    <property type="entry name" value="MFS general substrate transporter like domains"/>
    <property type="match status" value="1"/>
</dbReference>
<sequence>MGNGWSYDRSLYAETVASEFHWVCDEEWRITLTFTLVATAAMLGSLVLSYLADRFGRRPIFYGSATLYLVFGTGFLYARDHRLFYVLIFLMSIAFPSCFQIAYIMWTIRDYRLNPLEWFNGDEFRRFRLSNRGRLDSDNGAAAGTIFILFPSATTPLLNVFKSGINVFMETRLEQAGPEHRMVVDFGMNIVYVLGVCLQVFLAWITRGHWVYFGLATTLPVAAFYGYFRVIPESARWLSSRGRYREAAEILRRLAKVNGRACPEDVEDRLRLVDRDQEPSYGFVSLFVPPRTRRRIVIIVYMW</sequence>
<dbReference type="InterPro" id="IPR005828">
    <property type="entry name" value="MFS_sugar_transport-like"/>
</dbReference>
<dbReference type="EMBL" id="LR900254">
    <property type="protein sequence ID" value="CAD7244910.1"/>
    <property type="molecule type" value="Genomic_DNA"/>
</dbReference>
<evidence type="ECO:0000313" key="6">
    <source>
        <dbReference type="EMBL" id="CAD7244910.1"/>
    </source>
</evidence>
<keyword evidence="3 5" id="KW-1133">Transmembrane helix</keyword>
<evidence type="ECO:0000313" key="7">
    <source>
        <dbReference type="Proteomes" id="UP000677054"/>
    </source>
</evidence>
<evidence type="ECO:0000256" key="4">
    <source>
        <dbReference type="ARBA" id="ARBA00023136"/>
    </source>
</evidence>
<feature type="transmembrane region" description="Helical" evidence="5">
    <location>
        <begin position="84"/>
        <end position="106"/>
    </location>
</feature>
<dbReference type="InterPro" id="IPR036259">
    <property type="entry name" value="MFS_trans_sf"/>
</dbReference>
<evidence type="ECO:0000256" key="3">
    <source>
        <dbReference type="ARBA" id="ARBA00022989"/>
    </source>
</evidence>
<feature type="transmembrane region" description="Helical" evidence="5">
    <location>
        <begin position="210"/>
        <end position="228"/>
    </location>
</feature>
<keyword evidence="2 5" id="KW-0812">Transmembrane</keyword>
<keyword evidence="7" id="KW-1185">Reference proteome</keyword>
<dbReference type="Pfam" id="PF00083">
    <property type="entry name" value="Sugar_tr"/>
    <property type="match status" value="1"/>
</dbReference>
<dbReference type="SUPFAM" id="SSF103473">
    <property type="entry name" value="MFS general substrate transporter"/>
    <property type="match status" value="2"/>
</dbReference>
<dbReference type="OrthoDB" id="5296287at2759"/>
<dbReference type="PANTHER" id="PTHR24064">
    <property type="entry name" value="SOLUTE CARRIER FAMILY 22 MEMBER"/>
    <property type="match status" value="1"/>
</dbReference>
<evidence type="ECO:0000256" key="1">
    <source>
        <dbReference type="ARBA" id="ARBA00004141"/>
    </source>
</evidence>
<accession>A0A7R9A3J6</accession>
<keyword evidence="4 5" id="KW-0472">Membrane</keyword>